<dbReference type="EMBL" id="CP011451">
    <property type="protein sequence ID" value="AKH39514.1"/>
    <property type="molecule type" value="Genomic_DNA"/>
</dbReference>
<dbReference type="Proteomes" id="UP000034156">
    <property type="component" value="Chromosome"/>
</dbReference>
<evidence type="ECO:0000313" key="1">
    <source>
        <dbReference type="EMBL" id="AKH39514.1"/>
    </source>
</evidence>
<organism evidence="1 2">
    <name type="scientific">Nitrosomonas communis</name>
    <dbReference type="NCBI Taxonomy" id="44574"/>
    <lineage>
        <taxon>Bacteria</taxon>
        <taxon>Pseudomonadati</taxon>
        <taxon>Pseudomonadota</taxon>
        <taxon>Betaproteobacteria</taxon>
        <taxon>Nitrosomonadales</taxon>
        <taxon>Nitrosomonadaceae</taxon>
        <taxon>Nitrosomonas</taxon>
    </lineage>
</organism>
<dbReference type="AlphaFoldDB" id="A0A0F7KKP3"/>
<evidence type="ECO:0000313" key="2">
    <source>
        <dbReference type="Proteomes" id="UP000034156"/>
    </source>
</evidence>
<reference evidence="1 2" key="2">
    <citation type="journal article" date="2016" name="Genome Announc.">
        <title>Genome Sequence of Nitrosomonas communis Strain Nm2, a Mesophilic Ammonia-Oxidizing Bacterium Isolated from Mediterranean Soil.</title>
        <authorList>
            <person name="Kozlowski J.A."/>
            <person name="Kits K.D."/>
            <person name="Stein L.Y."/>
        </authorList>
    </citation>
    <scope>NUCLEOTIDE SEQUENCE [LARGE SCALE GENOMIC DNA]</scope>
    <source>
        <strain evidence="1 2">Nm2</strain>
    </source>
</reference>
<keyword evidence="2" id="KW-1185">Reference proteome</keyword>
<dbReference type="PATRIC" id="fig|44574.3.peg.1851"/>
<proteinExistence type="predicted"/>
<reference evidence="2" key="1">
    <citation type="submission" date="2015-05" db="EMBL/GenBank/DDBJ databases">
        <title>Draft genome of Nitrosomonas communis strain Nm2.</title>
        <authorList>
            <person name="Kozlowski J.A."/>
            <person name="Kits K.D."/>
            <person name="Stein L.Y."/>
        </authorList>
    </citation>
    <scope>NUCLEOTIDE SEQUENCE [LARGE SCALE GENOMIC DNA]</scope>
    <source>
        <strain evidence="2">Nm2</strain>
    </source>
</reference>
<accession>A0A0F7KKP3</accession>
<gene>
    <name evidence="1" type="ORF">AAW31_07635</name>
</gene>
<name>A0A0F7KKP3_9PROT</name>
<dbReference type="KEGG" id="nco:AAW31_07635"/>
<sequence length="118" mass="13920">MQLLNSTDQYWMDALGDKLFHDLNYYDLFTQMWLRLDDTFHKSELYQLMPNVSQRTAIKYVQIAIDHGLLVEHINPDDLRSRRITMSVDLVQKIELFLDYSISVFETFPAPTSQQGDT</sequence>
<protein>
    <submittedName>
        <fullName evidence="1">Trancriptional regulator, MarR family protein</fullName>
    </submittedName>
</protein>